<feature type="transmembrane region" description="Helical" evidence="6">
    <location>
        <begin position="307"/>
        <end position="330"/>
    </location>
</feature>
<evidence type="ECO:0000313" key="9">
    <source>
        <dbReference type="Proteomes" id="UP001169719"/>
    </source>
</evidence>
<feature type="transmembrane region" description="Helical" evidence="6">
    <location>
        <begin position="743"/>
        <end position="764"/>
    </location>
</feature>
<dbReference type="PANTHER" id="PTHR30287:SF1">
    <property type="entry name" value="INNER MEMBRANE PROTEIN"/>
    <property type="match status" value="1"/>
</dbReference>
<feature type="transmembrane region" description="Helical" evidence="6">
    <location>
        <begin position="394"/>
        <end position="411"/>
    </location>
</feature>
<gene>
    <name evidence="8" type="ORF">QWJ08_18015</name>
</gene>
<feature type="transmembrane region" description="Helical" evidence="6">
    <location>
        <begin position="260"/>
        <end position="286"/>
    </location>
</feature>
<evidence type="ECO:0000256" key="6">
    <source>
        <dbReference type="SAM" id="Phobius"/>
    </source>
</evidence>
<evidence type="ECO:0000256" key="2">
    <source>
        <dbReference type="ARBA" id="ARBA00022475"/>
    </source>
</evidence>
<protein>
    <submittedName>
        <fullName evidence="8">ABC transporter permease</fullName>
    </submittedName>
</protein>
<dbReference type="EMBL" id="JAUEOZ010000002">
    <property type="protein sequence ID" value="MDN2483241.1"/>
    <property type="molecule type" value="Genomic_DNA"/>
</dbReference>
<comment type="caution">
    <text evidence="8">The sequence shown here is derived from an EMBL/GenBank/DDBJ whole genome shotgun (WGS) entry which is preliminary data.</text>
</comment>
<evidence type="ECO:0000259" key="7">
    <source>
        <dbReference type="Pfam" id="PF02687"/>
    </source>
</evidence>
<dbReference type="RefSeq" id="WP_289963300.1">
    <property type="nucleotide sequence ID" value="NZ_JAUEOZ010000002.1"/>
</dbReference>
<name>A0ABT7Y5J3_9VIBR</name>
<keyword evidence="5 6" id="KW-0472">Membrane</keyword>
<feature type="transmembrane region" description="Helical" evidence="6">
    <location>
        <begin position="784"/>
        <end position="806"/>
    </location>
</feature>
<feature type="transmembrane region" description="Helical" evidence="6">
    <location>
        <begin position="350"/>
        <end position="374"/>
    </location>
</feature>
<keyword evidence="3 6" id="KW-0812">Transmembrane</keyword>
<feature type="transmembrane region" description="Helical" evidence="6">
    <location>
        <begin position="463"/>
        <end position="485"/>
    </location>
</feature>
<keyword evidence="4 6" id="KW-1133">Transmembrane helix</keyword>
<feature type="transmembrane region" description="Helical" evidence="6">
    <location>
        <begin position="31"/>
        <end position="51"/>
    </location>
</feature>
<proteinExistence type="predicted"/>
<keyword evidence="9" id="KW-1185">Reference proteome</keyword>
<organism evidence="8 9">
    <name type="scientific">Vibrio agarivorans</name>
    <dbReference type="NCBI Taxonomy" id="153622"/>
    <lineage>
        <taxon>Bacteria</taxon>
        <taxon>Pseudomonadati</taxon>
        <taxon>Pseudomonadota</taxon>
        <taxon>Gammaproteobacteria</taxon>
        <taxon>Vibrionales</taxon>
        <taxon>Vibrionaceae</taxon>
        <taxon>Vibrio</taxon>
    </lineage>
</organism>
<comment type="subcellular location">
    <subcellularLocation>
        <location evidence="1">Cell membrane</location>
        <topology evidence="1">Multi-pass membrane protein</topology>
    </subcellularLocation>
</comment>
<evidence type="ECO:0000256" key="4">
    <source>
        <dbReference type="ARBA" id="ARBA00022989"/>
    </source>
</evidence>
<dbReference type="Pfam" id="PF02687">
    <property type="entry name" value="FtsX"/>
    <property type="match status" value="2"/>
</dbReference>
<evidence type="ECO:0000256" key="3">
    <source>
        <dbReference type="ARBA" id="ARBA00022692"/>
    </source>
</evidence>
<evidence type="ECO:0000256" key="1">
    <source>
        <dbReference type="ARBA" id="ARBA00004651"/>
    </source>
</evidence>
<dbReference type="InterPro" id="IPR003838">
    <property type="entry name" value="ABC3_permease_C"/>
</dbReference>
<evidence type="ECO:0000313" key="8">
    <source>
        <dbReference type="EMBL" id="MDN2483241.1"/>
    </source>
</evidence>
<feature type="domain" description="ABC3 transporter permease C-terminal" evidence="7">
    <location>
        <begin position="265"/>
        <end position="377"/>
    </location>
</feature>
<feature type="domain" description="ABC3 transporter permease C-terminal" evidence="7">
    <location>
        <begin position="701"/>
        <end position="799"/>
    </location>
</feature>
<feature type="transmembrane region" description="Helical" evidence="6">
    <location>
        <begin position="417"/>
        <end position="442"/>
    </location>
</feature>
<keyword evidence="2" id="KW-1003">Cell membrane</keyword>
<dbReference type="PANTHER" id="PTHR30287">
    <property type="entry name" value="MEMBRANE COMPONENT OF PREDICTED ABC SUPERFAMILY METABOLITE UPTAKE TRANSPORTER"/>
    <property type="match status" value="1"/>
</dbReference>
<reference evidence="8" key="1">
    <citation type="submission" date="2024-05" db="EMBL/GenBank/DDBJ databases">
        <title>Genome Sequences of Four Agar- Degrading Marine Bacteria.</title>
        <authorList>
            <person name="Phillips E.K."/>
            <person name="Shaffer J.C."/>
            <person name="Henson M.W."/>
            <person name="Temperton B."/>
            <person name="Thrash C.J."/>
            <person name="Martin M.O."/>
        </authorList>
    </citation>
    <scope>NUCLEOTIDE SEQUENCE</scope>
    <source>
        <strain evidence="8">EKP203</strain>
    </source>
</reference>
<feature type="transmembrane region" description="Helical" evidence="6">
    <location>
        <begin position="694"/>
        <end position="722"/>
    </location>
</feature>
<accession>A0ABT7Y5J3</accession>
<dbReference type="InterPro" id="IPR038766">
    <property type="entry name" value="Membrane_comp_ABC_pdt"/>
</dbReference>
<sequence length="816" mass="89644">MPNTGQSSLQPRTAQQRIAQWCWREVRSGQLWIIALALTLIFASVFALTALSSRLEQVIIKQGKDALTADLVFESSNPLPEDVTKSLQAQSNVTTAKLTRFATMAFSDSQMQLISVNAVGDSYPLQGSLTLTSQQGVTNQVKPGELWLDERLFALLDIKEGDLLAIGDSELSVSGRITEFPGLSFNPFQQMPAALMHADGIEETGAIQPGSRVRYKLFIDAPTTVLDELQASVELTPSERWRTVDSGSRTNDVFANTEQFLSLTVVVVILMAATTLVLTCQHYVSTRQQLVSMLKSMGATKQWLRRWLGIQIGILALLSILFGTGLGMLLEYGLRFSLAELLPSPLPSYGVRPFITAFLTCTLIAIPAMGIPLLRLLDTKASQVIAQSAETDKASRWLLVFVPIVPFLMAYSGNKLVWFILLGLVGLVVLLGLVSVGLVAVAQGLSAKPAYKLALSRINRSKIATGLQFGCLAFSVMLLAILWLVRTDLLSDWQRTLPADAPNAFALNIADYEKATYLGTLDAAGIDRSEAFPIIRGRLSLVNDVDAKEVQKQGSDTDAVRRELNFTWAEALPDYNDVLEGEWTESKGVSVEEQVAEALSIQIGDELTFVINSQTFVATVNSIRHVEWRDMKPNFYFIFTPDVMASIPSTYLVSFRLSDQDDDLFTELSRNHPTVSLMDIRVMGEKIQSLVGQIVWAITLLAGLAGVAGLLLIYTLLNLSLVERQSEMKLYRTLGASGKRLKNTLWIEYGVMALVASLVATIGAESVVAGVMNFGFNLSPQIHYWVWLTLPLLTMLTLAIVVQGGMRRILVPLRKG</sequence>
<dbReference type="Proteomes" id="UP001169719">
    <property type="component" value="Unassembled WGS sequence"/>
</dbReference>
<evidence type="ECO:0000256" key="5">
    <source>
        <dbReference type="ARBA" id="ARBA00023136"/>
    </source>
</evidence>